<dbReference type="STRING" id="1297742.A176_005136"/>
<protein>
    <submittedName>
        <fullName evidence="1">Phage-like element PBSX protein xkdE</fullName>
    </submittedName>
</protein>
<name>A0A0H4WZI8_9BACT</name>
<dbReference type="KEGG" id="mym:A176_005136"/>
<dbReference type="Proteomes" id="UP000009026">
    <property type="component" value="Chromosome"/>
</dbReference>
<organism evidence="1 2">
    <name type="scientific">Pseudomyxococcus hansupus</name>
    <dbReference type="NCBI Taxonomy" id="1297742"/>
    <lineage>
        <taxon>Bacteria</taxon>
        <taxon>Pseudomonadati</taxon>
        <taxon>Myxococcota</taxon>
        <taxon>Myxococcia</taxon>
        <taxon>Myxococcales</taxon>
        <taxon>Cystobacterineae</taxon>
        <taxon>Myxococcaceae</taxon>
        <taxon>Pseudomyxococcus</taxon>
    </lineage>
</organism>
<dbReference type="eggNOG" id="COG5518">
    <property type="taxonomic scope" value="Bacteria"/>
</dbReference>
<dbReference type="PATRIC" id="fig|1297742.4.peg.5209"/>
<dbReference type="AlphaFoldDB" id="A0A0H4WZI8"/>
<reference evidence="1 2" key="1">
    <citation type="journal article" date="2016" name="PLoS ONE">
        <title>Complete Genome Sequence and Comparative Genomics of a Novel Myxobacterium Myxococcus hansupus.</title>
        <authorList>
            <person name="Sharma G."/>
            <person name="Narwani T."/>
            <person name="Subramanian S."/>
        </authorList>
    </citation>
    <scope>NUCLEOTIDE SEQUENCE [LARGE SCALE GENOMIC DNA]</scope>
    <source>
        <strain evidence="2">mixupus</strain>
    </source>
</reference>
<keyword evidence="2" id="KW-1185">Reference proteome</keyword>
<gene>
    <name evidence="1" type="ORF">A176_005136</name>
</gene>
<evidence type="ECO:0000313" key="1">
    <source>
        <dbReference type="EMBL" id="AKQ68224.1"/>
    </source>
</evidence>
<evidence type="ECO:0000313" key="2">
    <source>
        <dbReference type="Proteomes" id="UP000009026"/>
    </source>
</evidence>
<dbReference type="EMBL" id="CP012109">
    <property type="protein sequence ID" value="AKQ68224.1"/>
    <property type="molecule type" value="Genomic_DNA"/>
</dbReference>
<proteinExistence type="predicted"/>
<sequence length="89" mass="10046">MTEMVERLVRVGVLTPEEGRHLAGDIFHREFRKISDDWVKRPITLTLAGIQTGVEDLKPRTDKDSLVVGETKRLLGLSEELRASTSTGW</sequence>
<accession>A0A0H4WZI8</accession>